<accession>A0A1G4YSR5</accession>
<dbReference type="AlphaFoldDB" id="A0A1G4YSR5"/>
<dbReference type="EMBL" id="FMUH01000006">
    <property type="protein sequence ID" value="SCX56385.1"/>
    <property type="molecule type" value="Genomic_DNA"/>
</dbReference>
<dbReference type="RefSeq" id="WP_092806550.1">
    <property type="nucleotide sequence ID" value="NZ_FMUH01000006.1"/>
</dbReference>
<keyword evidence="4" id="KW-1185">Reference proteome</keyword>
<evidence type="ECO:0000256" key="2">
    <source>
        <dbReference type="SAM" id="SignalP"/>
    </source>
</evidence>
<dbReference type="Proteomes" id="UP000198981">
    <property type="component" value="Unassembled WGS sequence"/>
</dbReference>
<keyword evidence="2" id="KW-0732">Signal</keyword>
<dbReference type="STRING" id="1960309.SAMN03159343_3401"/>
<reference evidence="4" key="1">
    <citation type="submission" date="2016-10" db="EMBL/GenBank/DDBJ databases">
        <authorList>
            <person name="Varghese N."/>
            <person name="Submissions S."/>
        </authorList>
    </citation>
    <scope>NUCLEOTIDE SEQUENCE [LARGE SCALE GENOMIC DNA]</scope>
    <source>
        <strain evidence="4">DSM 45722</strain>
    </source>
</reference>
<proteinExistence type="predicted"/>
<protein>
    <submittedName>
        <fullName evidence="3">Uncharacterized protein</fullName>
    </submittedName>
</protein>
<feature type="signal peptide" evidence="2">
    <location>
        <begin position="1"/>
        <end position="20"/>
    </location>
</feature>
<dbReference type="PROSITE" id="PS51257">
    <property type="entry name" value="PROKAR_LIPOPROTEIN"/>
    <property type="match status" value="1"/>
</dbReference>
<name>A0A1G4YSR5_9ACTN</name>
<sequence length="286" mass="28584">MRTRAALAVAGALLVLAGCAQPGGTGGSGSTGSTGAEATAPELPTDGDALVLRVTQDGGFTPAGADIALLPLVSVYRDGRVLSNGPVVAIHPAPAWPDVQVNRVDEATLTELVQAAQDAGVTDTADLGDPSIADARTTTVTLGTAEGTTDRTVYALTEAIGDPALSAEQTAARERLADLVERLTDLTATEALGPWTPTAVAALTGPYSPDPSIAREPVAWPGPALPGEDLGVGVGCTVATGEQAAAVVAAAQGADALTPWTDGTSTWAITFRPLLPDETGCADLTA</sequence>
<gene>
    <name evidence="3" type="ORF">SAMN03159343_3401</name>
</gene>
<feature type="region of interest" description="Disordered" evidence="1">
    <location>
        <begin position="24"/>
        <end position="44"/>
    </location>
</feature>
<dbReference type="OrthoDB" id="5184982at2"/>
<feature type="chain" id="PRO_5039515207" evidence="2">
    <location>
        <begin position="21"/>
        <end position="286"/>
    </location>
</feature>
<evidence type="ECO:0000256" key="1">
    <source>
        <dbReference type="SAM" id="MobiDB-lite"/>
    </source>
</evidence>
<evidence type="ECO:0000313" key="3">
    <source>
        <dbReference type="EMBL" id="SCX56385.1"/>
    </source>
</evidence>
<organism evidence="3 4">
    <name type="scientific">Klenkia marina</name>
    <dbReference type="NCBI Taxonomy" id="1960309"/>
    <lineage>
        <taxon>Bacteria</taxon>
        <taxon>Bacillati</taxon>
        <taxon>Actinomycetota</taxon>
        <taxon>Actinomycetes</taxon>
        <taxon>Geodermatophilales</taxon>
        <taxon>Geodermatophilaceae</taxon>
        <taxon>Klenkia</taxon>
    </lineage>
</organism>
<evidence type="ECO:0000313" key="4">
    <source>
        <dbReference type="Proteomes" id="UP000198981"/>
    </source>
</evidence>